<organism evidence="2 3">
    <name type="scientific">Actinomyces urogenitalis</name>
    <dbReference type="NCBI Taxonomy" id="103621"/>
    <lineage>
        <taxon>Bacteria</taxon>
        <taxon>Bacillati</taxon>
        <taxon>Actinomycetota</taxon>
        <taxon>Actinomycetes</taxon>
        <taxon>Actinomycetales</taxon>
        <taxon>Actinomycetaceae</taxon>
        <taxon>Actinomyces</taxon>
    </lineage>
</organism>
<dbReference type="RefSeq" id="WP_024036253.1">
    <property type="nucleotide sequence ID" value="NZ_JALFPY010000051.1"/>
</dbReference>
<sequence>MSVLYLVAHYTQYAVLMAWRLFQFAGLALGLWALVDTLMQRPEHFVAAGKRTKGFWIGVNAAGLAVVALMGSASMLGLLGFVANAVYLTDVRPALNLYKPVRVRSQIRRPEGRDGQDPNRWRR</sequence>
<dbReference type="InterPro" id="IPR019662">
    <property type="entry name" value="DUF2516"/>
</dbReference>
<comment type="caution">
    <text evidence="2">The sequence shown here is derived from an EMBL/GenBank/DDBJ whole genome shotgun (WGS) entry which is preliminary data.</text>
</comment>
<gene>
    <name evidence="2" type="ORF">CYJ26_06360</name>
</gene>
<accession>A0A2I1KSW9</accession>
<feature type="transmembrane region" description="Helical" evidence="1">
    <location>
        <begin position="55"/>
        <end position="88"/>
    </location>
</feature>
<evidence type="ECO:0000313" key="2">
    <source>
        <dbReference type="EMBL" id="PKY98711.1"/>
    </source>
</evidence>
<dbReference type="EMBL" id="PKHA01000005">
    <property type="protein sequence ID" value="PKY98711.1"/>
    <property type="molecule type" value="Genomic_DNA"/>
</dbReference>
<protein>
    <submittedName>
        <fullName evidence="2">DUF2516 domain-containing protein</fullName>
    </submittedName>
</protein>
<evidence type="ECO:0000256" key="1">
    <source>
        <dbReference type="SAM" id="Phobius"/>
    </source>
</evidence>
<keyword evidence="1" id="KW-1133">Transmembrane helix</keyword>
<proteinExistence type="predicted"/>
<feature type="transmembrane region" description="Helical" evidence="1">
    <location>
        <begin position="12"/>
        <end position="35"/>
    </location>
</feature>
<dbReference type="Proteomes" id="UP000234778">
    <property type="component" value="Unassembled WGS sequence"/>
</dbReference>
<dbReference type="GeneID" id="81708552"/>
<name>A0A2I1KSW9_9ACTO</name>
<keyword evidence="1" id="KW-0472">Membrane</keyword>
<evidence type="ECO:0000313" key="3">
    <source>
        <dbReference type="Proteomes" id="UP000234778"/>
    </source>
</evidence>
<dbReference type="AlphaFoldDB" id="A0A2I1KSW9"/>
<reference evidence="2 3" key="1">
    <citation type="submission" date="2017-12" db="EMBL/GenBank/DDBJ databases">
        <title>Phylogenetic diversity of female urinary microbiome.</title>
        <authorList>
            <person name="Thomas-White K."/>
            <person name="Wolfe A.J."/>
        </authorList>
    </citation>
    <scope>NUCLEOTIDE SEQUENCE [LARGE SCALE GENOMIC DNA]</scope>
    <source>
        <strain evidence="2 3">UMB0319</strain>
    </source>
</reference>
<keyword evidence="1" id="KW-0812">Transmembrane</keyword>
<dbReference type="Pfam" id="PF10724">
    <property type="entry name" value="DUF2516"/>
    <property type="match status" value="1"/>
</dbReference>